<sequence>HDLCSRNAGESMAEPKVYLAGPFFNDAQKELIARVAETIEQCGFDLFSPWRDVGLLVPGSGPEDRARVFQSDVDNLESCDLVVVVLDWATPEGESISGSITHFVDPGTVWEMGYGYCSHKPMLGYSEDDRIGQLPINLMLTESLLAHAQGPLQLAKILALFKPVARRAADEKYGEVIGQIRSEFPVQFESL</sequence>
<dbReference type="InterPro" id="IPR007710">
    <property type="entry name" value="Nucleoside_deoxyribTrfase"/>
</dbReference>
<evidence type="ECO:0000313" key="1">
    <source>
        <dbReference type="EMBL" id="KKL66508.1"/>
    </source>
</evidence>
<dbReference type="Gene3D" id="3.40.50.450">
    <property type="match status" value="1"/>
</dbReference>
<dbReference type="SUPFAM" id="SSF52309">
    <property type="entry name" value="N-(deoxy)ribosyltransferase-like"/>
    <property type="match status" value="1"/>
</dbReference>
<protein>
    <recommendedName>
        <fullName evidence="2">Nucleoside 2-deoxyribosyltransferase</fullName>
    </recommendedName>
</protein>
<comment type="caution">
    <text evidence="1">The sequence shown here is derived from an EMBL/GenBank/DDBJ whole genome shotgun (WGS) entry which is preliminary data.</text>
</comment>
<organism evidence="1">
    <name type="scientific">marine sediment metagenome</name>
    <dbReference type="NCBI Taxonomy" id="412755"/>
    <lineage>
        <taxon>unclassified sequences</taxon>
        <taxon>metagenomes</taxon>
        <taxon>ecological metagenomes</taxon>
    </lineage>
</organism>
<name>A0A0F9DXG1_9ZZZZ</name>
<evidence type="ECO:0008006" key="2">
    <source>
        <dbReference type="Google" id="ProtNLM"/>
    </source>
</evidence>
<dbReference type="EMBL" id="LAZR01027179">
    <property type="protein sequence ID" value="KKL66508.1"/>
    <property type="molecule type" value="Genomic_DNA"/>
</dbReference>
<gene>
    <name evidence="1" type="ORF">LCGC14_2144290</name>
</gene>
<dbReference type="Pfam" id="PF05014">
    <property type="entry name" value="Nuc_deoxyrib_tr"/>
    <property type="match status" value="1"/>
</dbReference>
<dbReference type="AlphaFoldDB" id="A0A0F9DXG1"/>
<accession>A0A0F9DXG1</accession>
<reference evidence="1" key="1">
    <citation type="journal article" date="2015" name="Nature">
        <title>Complex archaea that bridge the gap between prokaryotes and eukaryotes.</title>
        <authorList>
            <person name="Spang A."/>
            <person name="Saw J.H."/>
            <person name="Jorgensen S.L."/>
            <person name="Zaremba-Niedzwiedzka K."/>
            <person name="Martijn J."/>
            <person name="Lind A.E."/>
            <person name="van Eijk R."/>
            <person name="Schleper C."/>
            <person name="Guy L."/>
            <person name="Ettema T.J."/>
        </authorList>
    </citation>
    <scope>NUCLEOTIDE SEQUENCE</scope>
</reference>
<proteinExistence type="predicted"/>
<feature type="non-terminal residue" evidence="1">
    <location>
        <position position="1"/>
    </location>
</feature>